<gene>
    <name evidence="1" type="ORF">DLD82_05280</name>
</gene>
<reference evidence="1 2" key="1">
    <citation type="submission" date="2018-05" db="EMBL/GenBank/DDBJ databases">
        <title>Draft genome of Methanospirillum stamsii Pt1.</title>
        <authorList>
            <person name="Dueholm M.S."/>
            <person name="Nielsen P.H."/>
            <person name="Bakmann L.F."/>
            <person name="Otzen D.E."/>
        </authorList>
    </citation>
    <scope>NUCLEOTIDE SEQUENCE [LARGE SCALE GENOMIC DNA]</scope>
    <source>
        <strain evidence="1 2">Pt1</strain>
    </source>
</reference>
<name>A0A2V2NC72_9EURY</name>
<sequence>MEPGLTLKNRYDNINHHLNEKARRIWLGNEALAIGRGGVSFVAKETGVSRNTVKKGIEEIQKPTLEIITEDNNRIRSKGGGRKNLVQIDETLINDLYQSIEPFIRGDPESSLLWTTKSLRDIADELRGKGHAISYRTVGTILSSLDFSLQANKKTDEGKSHVDRDQQFLFIYNRCNDFFREKQPVISVDAKKKELIGNQKNNGKNWRLKDDPINVNVYDFPSMGEKAIPYGIYDLTNNKGWVNVGITHDTAEFSVESIRRWWKIMGKDSFPDAQKIFITADCGGSNGYRIRLWKRELQKFSNEENLSIFVSHFPPGTSKWNTIEHRLFSFISIAWRGRPLISYQVMINLIKSAKTKTGLQVDAVLDQNIYSKGIKISDEEMDSLNIIRDPFHGEWNYSIEPQTH</sequence>
<keyword evidence="2" id="KW-1185">Reference proteome</keyword>
<protein>
    <submittedName>
        <fullName evidence="1">ISAzo13 family transposase</fullName>
    </submittedName>
</protein>
<dbReference type="AlphaFoldDB" id="A0A2V2NC72"/>
<dbReference type="Proteomes" id="UP000245934">
    <property type="component" value="Unassembled WGS sequence"/>
</dbReference>
<dbReference type="GeneID" id="97610883"/>
<accession>A0A2V2NC72</accession>
<dbReference type="NCBIfam" id="NF033519">
    <property type="entry name" value="transpos_ISAzo13"/>
    <property type="match status" value="1"/>
</dbReference>
<dbReference type="Pfam" id="PF07592">
    <property type="entry name" value="DDE_Tnp_ISAZ013"/>
    <property type="match status" value="1"/>
</dbReference>
<comment type="caution">
    <text evidence="1">The sequence shown here is derived from an EMBL/GenBank/DDBJ whole genome shotgun (WGS) entry which is preliminary data.</text>
</comment>
<dbReference type="RefSeq" id="WP_109940069.1">
    <property type="nucleotide sequence ID" value="NZ_CP176366.1"/>
</dbReference>
<evidence type="ECO:0000313" key="1">
    <source>
        <dbReference type="EMBL" id="PWR75206.1"/>
    </source>
</evidence>
<organism evidence="1 2">
    <name type="scientific">Methanospirillum stamsii</name>
    <dbReference type="NCBI Taxonomy" id="1277351"/>
    <lineage>
        <taxon>Archaea</taxon>
        <taxon>Methanobacteriati</taxon>
        <taxon>Methanobacteriota</taxon>
        <taxon>Stenosarchaea group</taxon>
        <taxon>Methanomicrobia</taxon>
        <taxon>Methanomicrobiales</taxon>
        <taxon>Methanospirillaceae</taxon>
        <taxon>Methanospirillum</taxon>
    </lineage>
</organism>
<proteinExistence type="predicted"/>
<dbReference type="InterPro" id="IPR011518">
    <property type="entry name" value="Transposase_36"/>
</dbReference>
<dbReference type="OrthoDB" id="136019at2157"/>
<evidence type="ECO:0000313" key="2">
    <source>
        <dbReference type="Proteomes" id="UP000245934"/>
    </source>
</evidence>
<dbReference type="EMBL" id="QGMZ01000011">
    <property type="protein sequence ID" value="PWR75206.1"/>
    <property type="molecule type" value="Genomic_DNA"/>
</dbReference>